<dbReference type="FunFam" id="2.40.10.10:FF:000001">
    <property type="entry name" value="Periplasmic serine protease DegS"/>
    <property type="match status" value="1"/>
</dbReference>
<comment type="subcellular location">
    <subcellularLocation>
        <location evidence="3">Periplasm</location>
    </subcellularLocation>
</comment>
<keyword evidence="14" id="KW-0472">Membrane</keyword>
<comment type="catalytic activity">
    <reaction evidence="1">
        <text>Acts on substrates that are at least partially unfolded. The cleavage site P1 residue is normally between a pair of hydrophobic residues, such as Val-|-Val.</text>
        <dbReference type="EC" id="3.4.21.107"/>
    </reaction>
</comment>
<dbReference type="OrthoDB" id="9758917at2"/>
<evidence type="ECO:0000256" key="2">
    <source>
        <dbReference type="ARBA" id="ARBA00002610"/>
    </source>
</evidence>
<keyword evidence="10" id="KW-0720">Serine protease</keyword>
<evidence type="ECO:0000256" key="9">
    <source>
        <dbReference type="ARBA" id="ARBA00022801"/>
    </source>
</evidence>
<evidence type="ECO:0000256" key="11">
    <source>
        <dbReference type="ARBA" id="ARBA00023016"/>
    </source>
</evidence>
<name>A0A370XAM2_9GAMM</name>
<dbReference type="GO" id="GO:0006508">
    <property type="term" value="P:proteolysis"/>
    <property type="evidence" value="ECO:0007669"/>
    <property type="project" value="UniProtKB-KW"/>
</dbReference>
<gene>
    <name evidence="16" type="ORF">DWU99_07260</name>
</gene>
<comment type="caution">
    <text evidence="16">The sequence shown here is derived from an EMBL/GenBank/DDBJ whole genome shotgun (WGS) entry which is preliminary data.</text>
</comment>
<comment type="function">
    <text evidence="2">Might be efficient in the degradation of transiently denatured and unfolded proteins which accumulate in the periplasm following stress conditions.</text>
</comment>
<evidence type="ECO:0000256" key="12">
    <source>
        <dbReference type="ARBA" id="ARBA00032850"/>
    </source>
</evidence>
<evidence type="ECO:0000313" key="16">
    <source>
        <dbReference type="EMBL" id="RDS85320.1"/>
    </source>
</evidence>
<evidence type="ECO:0000256" key="4">
    <source>
        <dbReference type="ARBA" id="ARBA00010541"/>
    </source>
</evidence>
<dbReference type="EMBL" id="QRBF01000002">
    <property type="protein sequence ID" value="RDS85320.1"/>
    <property type="molecule type" value="Genomic_DNA"/>
</dbReference>
<dbReference type="GO" id="GO:0042597">
    <property type="term" value="C:periplasmic space"/>
    <property type="evidence" value="ECO:0007669"/>
    <property type="project" value="UniProtKB-SubCell"/>
</dbReference>
<dbReference type="SMART" id="SM00228">
    <property type="entry name" value="PDZ"/>
    <property type="match status" value="1"/>
</dbReference>
<dbReference type="Pfam" id="PF13180">
    <property type="entry name" value="PDZ_2"/>
    <property type="match status" value="1"/>
</dbReference>
<organism evidence="16 17">
    <name type="scientific">Dyella psychrodurans</name>
    <dbReference type="NCBI Taxonomy" id="1927960"/>
    <lineage>
        <taxon>Bacteria</taxon>
        <taxon>Pseudomonadati</taxon>
        <taxon>Pseudomonadota</taxon>
        <taxon>Gammaproteobacteria</taxon>
        <taxon>Lysobacterales</taxon>
        <taxon>Rhodanobacteraceae</taxon>
        <taxon>Dyella</taxon>
    </lineage>
</organism>
<keyword evidence="17" id="KW-1185">Reference proteome</keyword>
<keyword evidence="7" id="KW-0645">Protease</keyword>
<dbReference type="RefSeq" id="WP_115477361.1">
    <property type="nucleotide sequence ID" value="NZ_QRBF01000002.1"/>
</dbReference>
<proteinExistence type="inferred from homology"/>
<dbReference type="InterPro" id="IPR001478">
    <property type="entry name" value="PDZ"/>
</dbReference>
<reference evidence="16 17" key="1">
    <citation type="submission" date="2018-07" db="EMBL/GenBank/DDBJ databases">
        <title>Dyella monticola sp. nov. and Dyella psychrodurans sp. nov. isolated from monsoon evergreen broad-leaved forest soil of Dinghu Mountain, China.</title>
        <authorList>
            <person name="Gao Z."/>
            <person name="Qiu L."/>
        </authorList>
    </citation>
    <scope>NUCLEOTIDE SEQUENCE [LARGE SCALE GENOMIC DNA]</scope>
    <source>
        <strain evidence="16 17">4MSK11</strain>
    </source>
</reference>
<dbReference type="GO" id="GO:0004252">
    <property type="term" value="F:serine-type endopeptidase activity"/>
    <property type="evidence" value="ECO:0007669"/>
    <property type="project" value="InterPro"/>
</dbReference>
<dbReference type="PANTHER" id="PTHR22939:SF130">
    <property type="entry name" value="PERIPLASMIC SERINE ENDOPROTEASE DEGP-LIKE-RELATED"/>
    <property type="match status" value="1"/>
</dbReference>
<evidence type="ECO:0000256" key="6">
    <source>
        <dbReference type="ARBA" id="ARBA00013958"/>
    </source>
</evidence>
<dbReference type="AlphaFoldDB" id="A0A370XAM2"/>
<accession>A0A370XAM2</accession>
<evidence type="ECO:0000256" key="8">
    <source>
        <dbReference type="ARBA" id="ARBA00022764"/>
    </source>
</evidence>
<dbReference type="Pfam" id="PF13365">
    <property type="entry name" value="Trypsin_2"/>
    <property type="match status" value="1"/>
</dbReference>
<dbReference type="InterPro" id="IPR009003">
    <property type="entry name" value="Peptidase_S1_PA"/>
</dbReference>
<dbReference type="PANTHER" id="PTHR22939">
    <property type="entry name" value="SERINE PROTEASE FAMILY S1C HTRA-RELATED"/>
    <property type="match status" value="1"/>
</dbReference>
<dbReference type="InterPro" id="IPR001940">
    <property type="entry name" value="Peptidase_S1C"/>
</dbReference>
<evidence type="ECO:0000256" key="1">
    <source>
        <dbReference type="ARBA" id="ARBA00001772"/>
    </source>
</evidence>
<keyword evidence="14" id="KW-0812">Transmembrane</keyword>
<feature type="transmembrane region" description="Helical" evidence="14">
    <location>
        <begin position="7"/>
        <end position="29"/>
    </location>
</feature>
<keyword evidence="8" id="KW-0574">Periplasm</keyword>
<keyword evidence="14" id="KW-1133">Transmembrane helix</keyword>
<evidence type="ECO:0000256" key="5">
    <source>
        <dbReference type="ARBA" id="ARBA00013035"/>
    </source>
</evidence>
<evidence type="ECO:0000259" key="15">
    <source>
        <dbReference type="SMART" id="SM00228"/>
    </source>
</evidence>
<evidence type="ECO:0000256" key="14">
    <source>
        <dbReference type="SAM" id="Phobius"/>
    </source>
</evidence>
<keyword evidence="11" id="KW-0346">Stress response</keyword>
<protein>
    <recommendedName>
        <fullName evidence="6">Probable periplasmic serine endoprotease DegP-like</fullName>
        <ecNumber evidence="5">3.4.21.107</ecNumber>
    </recommendedName>
    <alternativeName>
        <fullName evidence="12">Protease Do</fullName>
    </alternativeName>
</protein>
<evidence type="ECO:0000256" key="10">
    <source>
        <dbReference type="ARBA" id="ARBA00022825"/>
    </source>
</evidence>
<feature type="domain" description="PDZ" evidence="15">
    <location>
        <begin position="301"/>
        <end position="378"/>
    </location>
</feature>
<dbReference type="SUPFAM" id="SSF50494">
    <property type="entry name" value="Trypsin-like serine proteases"/>
    <property type="match status" value="1"/>
</dbReference>
<evidence type="ECO:0000256" key="13">
    <source>
        <dbReference type="SAM" id="MobiDB-lite"/>
    </source>
</evidence>
<comment type="similarity">
    <text evidence="4">Belongs to the peptidase S1C family.</text>
</comment>
<dbReference type="Proteomes" id="UP000255334">
    <property type="component" value="Unassembled WGS sequence"/>
</dbReference>
<dbReference type="Gene3D" id="2.40.10.120">
    <property type="match status" value="1"/>
</dbReference>
<evidence type="ECO:0000313" key="17">
    <source>
        <dbReference type="Proteomes" id="UP000255334"/>
    </source>
</evidence>
<dbReference type="SUPFAM" id="SSF50156">
    <property type="entry name" value="PDZ domain-like"/>
    <property type="match status" value="1"/>
</dbReference>
<dbReference type="Gene3D" id="2.30.42.10">
    <property type="match status" value="1"/>
</dbReference>
<evidence type="ECO:0000256" key="3">
    <source>
        <dbReference type="ARBA" id="ARBA00004418"/>
    </source>
</evidence>
<dbReference type="EC" id="3.4.21.107" evidence="5"/>
<dbReference type="InterPro" id="IPR036034">
    <property type="entry name" value="PDZ_sf"/>
</dbReference>
<keyword evidence="9" id="KW-0378">Hydrolase</keyword>
<evidence type="ECO:0000256" key="7">
    <source>
        <dbReference type="ARBA" id="ARBA00022670"/>
    </source>
</evidence>
<feature type="region of interest" description="Disordered" evidence="13">
    <location>
        <begin position="392"/>
        <end position="411"/>
    </location>
</feature>
<sequence length="411" mass="42244">MKHAAGIVAFIARFVVLGLALAFVISLMWPRVGDNLRARFGLQHSPAEATSVASPAITQTASPTASAPFSYADAVTKAAPSVVNIYANKVVTEQAVRMFTDPLMQQLFGGTPAGPPVARREQNLGSGVIVSAEGYVLTNNHVIANADDIQVLLYDGRVAKAKLVGADEETDLAVLKIDAGNLPVIQMADPKKLRVGDVVLAIGNPLGLNQTVTMGIISAIGRQLSNSSPEDFIQTDAAINLGNSGGALVNSNGDLVGINTLLIGKAANAEGIGFAIPVDTATNVLRQLIATGHVIRGWLGADYGFVPIAADSGLPAAARGAQVTDVIAGGPAAIAGIQPHDILLRLGDDDIRDPADLSRREAALKPGGHVELSGLRNGVPFHLMLTVTQRPPQVPTAASASSSGGDPNSGG</sequence>
<dbReference type="PRINTS" id="PR00834">
    <property type="entry name" value="PROTEASES2C"/>
</dbReference>